<reference evidence="4" key="2">
    <citation type="submission" date="2019-07" db="EMBL/GenBank/DDBJ databases">
        <authorList>
            <person name="Yang Y."/>
            <person name="Bocs S."/>
            <person name="Baudouin L."/>
        </authorList>
    </citation>
    <scope>NUCLEOTIDE SEQUENCE</scope>
    <source>
        <tissue evidence="4">Spear leaf of Hainan Tall coconut</tissue>
    </source>
</reference>
<name>A0A8K0N0L5_COCNU</name>
<protein>
    <submittedName>
        <fullName evidence="4">Putative Pentatricopeptide repeat-containing protein, chloroplastic</fullName>
    </submittedName>
</protein>
<organism evidence="4 5">
    <name type="scientific">Cocos nucifera</name>
    <name type="common">Coconut palm</name>
    <dbReference type="NCBI Taxonomy" id="13894"/>
    <lineage>
        <taxon>Eukaryota</taxon>
        <taxon>Viridiplantae</taxon>
        <taxon>Streptophyta</taxon>
        <taxon>Embryophyta</taxon>
        <taxon>Tracheophyta</taxon>
        <taxon>Spermatophyta</taxon>
        <taxon>Magnoliopsida</taxon>
        <taxon>Liliopsida</taxon>
        <taxon>Arecaceae</taxon>
        <taxon>Arecoideae</taxon>
        <taxon>Cocoseae</taxon>
        <taxon>Attaleinae</taxon>
        <taxon>Cocos</taxon>
    </lineage>
</organism>
<feature type="repeat" description="PPR" evidence="3">
    <location>
        <begin position="288"/>
        <end position="322"/>
    </location>
</feature>
<evidence type="ECO:0000256" key="1">
    <source>
        <dbReference type="ARBA" id="ARBA00007626"/>
    </source>
</evidence>
<sequence>MGDAAFLVTSSLLLPPQNPSSPPRCSNIRRLRPRRKPLLARHPLLSDVRRDLTAPSNRGSASTSAATTRRLLKYYARLASKLAQSGRLRDFLMVAESVLTSDAVAADAPQFVARISARMVSEGITSVLGGGNLEEVLDFVREAERLGISAASLFDESAMDTLAVECRRLVNQERLVEFVGLMETLAGYQFYIKDIEDPVNVLKKIADPDMAVRYASVFPHSQLLLCSTIEEFGKKYDVTSAIRVFEALKQKSGGINMFACRSIIDICGICGDFLKSRSIFENLGVTADLTSYNILLKACCIAQRVNLAQEIFEEIKYMASRGVVTLDVFTYSTMIKVFEDMLMTGCEPNTQCCNILLYACVESCQYDRAFRLFYTWKETGFKILHTAKGGRYGGAGGSSNVNLLVENGSCEAQHPTVIKVVPCRPTVATFNILMKACGTDYNRAKALMDEMRTMGLSPNHISWSVLIDIYGAARNVRGAMQVFKTMRDVGIKLDVVAYTTAIKDESVINFTDNKHVYLAMRQQYVFSTQNYNPNLCSST</sequence>
<feature type="repeat" description="PPR" evidence="3">
    <location>
        <begin position="459"/>
        <end position="493"/>
    </location>
</feature>
<dbReference type="Gene3D" id="1.25.40.10">
    <property type="entry name" value="Tetratricopeptide repeat domain"/>
    <property type="match status" value="3"/>
</dbReference>
<dbReference type="InterPro" id="IPR011990">
    <property type="entry name" value="TPR-like_helical_dom_sf"/>
</dbReference>
<keyword evidence="2" id="KW-0677">Repeat</keyword>
<proteinExistence type="inferred from homology"/>
<dbReference type="EMBL" id="CM017875">
    <property type="protein sequence ID" value="KAG1339155.1"/>
    <property type="molecule type" value="Genomic_DNA"/>
</dbReference>
<accession>A0A8K0N0L5</accession>
<evidence type="ECO:0000313" key="4">
    <source>
        <dbReference type="EMBL" id="KAG1339155.1"/>
    </source>
</evidence>
<dbReference type="PROSITE" id="PS51375">
    <property type="entry name" value="PPR"/>
    <property type="match status" value="2"/>
</dbReference>
<dbReference type="NCBIfam" id="TIGR00756">
    <property type="entry name" value="PPR"/>
    <property type="match status" value="2"/>
</dbReference>
<dbReference type="AlphaFoldDB" id="A0A8K0N0L5"/>
<evidence type="ECO:0000256" key="3">
    <source>
        <dbReference type="PROSITE-ProRule" id="PRU00708"/>
    </source>
</evidence>
<evidence type="ECO:0000256" key="2">
    <source>
        <dbReference type="ARBA" id="ARBA00022737"/>
    </source>
</evidence>
<dbReference type="InterPro" id="IPR002885">
    <property type="entry name" value="PPR_rpt"/>
</dbReference>
<evidence type="ECO:0000313" key="5">
    <source>
        <dbReference type="Proteomes" id="UP000797356"/>
    </source>
</evidence>
<dbReference type="PANTHER" id="PTHR47447:SF17">
    <property type="entry name" value="OS12G0638900 PROTEIN"/>
    <property type="match status" value="1"/>
</dbReference>
<gene>
    <name evidence="4" type="ORF">COCNU_04G014610</name>
</gene>
<comment type="caution">
    <text evidence="4">The sequence shown here is derived from an EMBL/GenBank/DDBJ whole genome shotgun (WGS) entry which is preliminary data.</text>
</comment>
<comment type="similarity">
    <text evidence="1">Belongs to the PPR family. P subfamily.</text>
</comment>
<dbReference type="Proteomes" id="UP000797356">
    <property type="component" value="Chromosome 4"/>
</dbReference>
<dbReference type="PANTHER" id="PTHR47447">
    <property type="entry name" value="OS03G0856100 PROTEIN"/>
    <property type="match status" value="1"/>
</dbReference>
<keyword evidence="5" id="KW-1185">Reference proteome</keyword>
<reference evidence="4" key="1">
    <citation type="journal article" date="2017" name="Gigascience">
        <title>The genome draft of coconut (Cocos nucifera).</title>
        <authorList>
            <person name="Xiao Y."/>
            <person name="Xu P."/>
            <person name="Fan H."/>
            <person name="Baudouin L."/>
            <person name="Xia W."/>
            <person name="Bocs S."/>
            <person name="Xu J."/>
            <person name="Li Q."/>
            <person name="Guo A."/>
            <person name="Zhou L."/>
            <person name="Li J."/>
            <person name="Wu Y."/>
            <person name="Ma Z."/>
            <person name="Armero A."/>
            <person name="Issali A.E."/>
            <person name="Liu N."/>
            <person name="Peng M."/>
            <person name="Yang Y."/>
        </authorList>
    </citation>
    <scope>NUCLEOTIDE SEQUENCE</scope>
    <source>
        <tissue evidence="4">Spear leaf of Hainan Tall coconut</tissue>
    </source>
</reference>
<dbReference type="Pfam" id="PF13812">
    <property type="entry name" value="PPR_3"/>
    <property type="match status" value="3"/>
</dbReference>
<dbReference type="OrthoDB" id="185373at2759"/>